<dbReference type="Proteomes" id="UP000030765">
    <property type="component" value="Unassembled WGS sequence"/>
</dbReference>
<dbReference type="EMBL" id="KE524999">
    <property type="protein sequence ID" value="KFB39798.1"/>
    <property type="molecule type" value="Genomic_DNA"/>
</dbReference>
<dbReference type="EMBL" id="ATLV01014991">
    <property type="status" value="NOT_ANNOTATED_CDS"/>
    <property type="molecule type" value="Genomic_DNA"/>
</dbReference>
<organism evidence="2">
    <name type="scientific">Anopheles sinensis</name>
    <name type="common">Mosquito</name>
    <dbReference type="NCBI Taxonomy" id="74873"/>
    <lineage>
        <taxon>Eukaryota</taxon>
        <taxon>Metazoa</taxon>
        <taxon>Ecdysozoa</taxon>
        <taxon>Arthropoda</taxon>
        <taxon>Hexapoda</taxon>
        <taxon>Insecta</taxon>
        <taxon>Pterygota</taxon>
        <taxon>Neoptera</taxon>
        <taxon>Endopterygota</taxon>
        <taxon>Diptera</taxon>
        <taxon>Nematocera</taxon>
        <taxon>Culicoidea</taxon>
        <taxon>Culicidae</taxon>
        <taxon>Anophelinae</taxon>
        <taxon>Anopheles</taxon>
    </lineage>
</organism>
<accession>A0A084VPA4</accession>
<feature type="region of interest" description="Disordered" evidence="1">
    <location>
        <begin position="41"/>
        <end position="92"/>
    </location>
</feature>
<dbReference type="VEuPathDB" id="VectorBase:ASIC007165"/>
<evidence type="ECO:0000313" key="3">
    <source>
        <dbReference type="EnsemblMetazoa" id="ASIC007165-PA"/>
    </source>
</evidence>
<reference evidence="3" key="2">
    <citation type="submission" date="2020-05" db="UniProtKB">
        <authorList>
            <consortium name="EnsemblMetazoa"/>
        </authorList>
    </citation>
    <scope>IDENTIFICATION</scope>
</reference>
<evidence type="ECO:0000313" key="4">
    <source>
        <dbReference type="Proteomes" id="UP000030765"/>
    </source>
</evidence>
<name>A0A084VPA4_ANOSI</name>
<protein>
    <submittedName>
        <fullName evidence="2 3">Uncharacterized protein</fullName>
    </submittedName>
</protein>
<evidence type="ECO:0000256" key="1">
    <source>
        <dbReference type="SAM" id="MobiDB-lite"/>
    </source>
</evidence>
<proteinExistence type="predicted"/>
<keyword evidence="4" id="KW-1185">Reference proteome</keyword>
<gene>
    <name evidence="2" type="ORF">ZHAS_00007165</name>
</gene>
<feature type="region of interest" description="Disordered" evidence="1">
    <location>
        <begin position="115"/>
        <end position="134"/>
    </location>
</feature>
<dbReference type="EnsemblMetazoa" id="ASIC007165-RA">
    <property type="protein sequence ID" value="ASIC007165-PA"/>
    <property type="gene ID" value="ASIC007165"/>
</dbReference>
<sequence length="134" mass="14976">MTTDSCRFSSPYGCWSLDEEWIRSKLSIGLNVSAVAPVLAKEKPEGSKVTSTNRWPKMSNGPPLEPGREAGGSRARMPTATSSARPHRRAAVEKGWKMSQTVLMFCQEWMPKSVAASVRKNRDNHKRQQRTEVS</sequence>
<evidence type="ECO:0000313" key="2">
    <source>
        <dbReference type="EMBL" id="KFB39798.1"/>
    </source>
</evidence>
<reference evidence="2 4" key="1">
    <citation type="journal article" date="2014" name="BMC Genomics">
        <title>Genome sequence of Anopheles sinensis provides insight into genetics basis of mosquito competence for malaria parasites.</title>
        <authorList>
            <person name="Zhou D."/>
            <person name="Zhang D."/>
            <person name="Ding G."/>
            <person name="Shi L."/>
            <person name="Hou Q."/>
            <person name="Ye Y."/>
            <person name="Xu Y."/>
            <person name="Zhou H."/>
            <person name="Xiong C."/>
            <person name="Li S."/>
            <person name="Yu J."/>
            <person name="Hong S."/>
            <person name="Yu X."/>
            <person name="Zou P."/>
            <person name="Chen C."/>
            <person name="Chang X."/>
            <person name="Wang W."/>
            <person name="Lv Y."/>
            <person name="Sun Y."/>
            <person name="Ma L."/>
            <person name="Shen B."/>
            <person name="Zhu C."/>
        </authorList>
    </citation>
    <scope>NUCLEOTIDE SEQUENCE [LARGE SCALE GENOMIC DNA]</scope>
</reference>
<dbReference type="AlphaFoldDB" id="A0A084VPA4"/>